<evidence type="ECO:0000256" key="5">
    <source>
        <dbReference type="ARBA" id="ARBA00022990"/>
    </source>
</evidence>
<dbReference type="EMBL" id="JAVRRT010000031">
    <property type="protein sequence ID" value="KAK5162921.1"/>
    <property type="molecule type" value="Genomic_DNA"/>
</dbReference>
<keyword evidence="8" id="KW-0539">Nucleus</keyword>
<reference evidence="11 12" key="1">
    <citation type="submission" date="2023-08" db="EMBL/GenBank/DDBJ databases">
        <title>Black Yeasts Isolated from many extreme environments.</title>
        <authorList>
            <person name="Coleine C."/>
            <person name="Stajich J.E."/>
            <person name="Selbmann L."/>
        </authorList>
    </citation>
    <scope>NUCLEOTIDE SEQUENCE [LARGE SCALE GENOMIC DNA]</scope>
    <source>
        <strain evidence="11 12">CCFEE 5935</strain>
    </source>
</reference>
<dbReference type="GO" id="GO:0032931">
    <property type="term" value="F:histone H3K56 acetyltransferase activity"/>
    <property type="evidence" value="ECO:0007669"/>
    <property type="project" value="TreeGrafter"/>
</dbReference>
<keyword evidence="3" id="KW-0808">Transferase</keyword>
<sequence>MAAKMGSKTTSLKDDLTAALPENFQCKVRHFLSASVNPSGEATPRDVLVLGIEVLVYSTKHLTTIFVSKADSTGFLQRQRPSPVQTIITTFLSWLSNQERQKHPSRRIVISLFARAQSQYLFPGSAENSKKHVLDDRQLIKWWARVLDPIIPSPGTANPSDDNQEASHEGYITVPGYEGAEVRQFMPPSNGSSGRPRWKSGNPLPELAQARQIQDDAPPRCLLPRFPDDPKARFMQDLDDEIGLTGDTANPSPTKKRKSGKWSSIRDLDRFWEAMEFRQECSSGRMVGFLWLVTRPPPSSRGENVANGASQESMFDSQNSEVLSQPEEVASVSRSPTKRRRKPLSGPIIPRQPRLKGGSSSLTASSDLSGMLDTGIADGVVLPKEGYAKAMQTLLHLEFNTLDAAVTSTSKWVSEVSATGGFQAGSSIEVQGTAKVATSAVTNGGNAQVNDLGGMIRKKRKLEDPFVSRPEEAQKAQPAVNVLGAGMIRKKTKPVSS</sequence>
<dbReference type="GO" id="GO:0006974">
    <property type="term" value="P:DNA damage response"/>
    <property type="evidence" value="ECO:0007669"/>
    <property type="project" value="UniProtKB-KW"/>
</dbReference>
<dbReference type="PROSITE" id="PS51728">
    <property type="entry name" value="RTT109_HAT"/>
    <property type="match status" value="1"/>
</dbReference>
<dbReference type="PANTHER" id="PTHR31571">
    <property type="entry name" value="ALTERED INHERITANCE OF MITOCHONDRIA PROTEIN 6"/>
    <property type="match status" value="1"/>
</dbReference>
<dbReference type="RefSeq" id="XP_064653520.1">
    <property type="nucleotide sequence ID" value="XM_064808294.1"/>
</dbReference>
<dbReference type="InterPro" id="IPR051236">
    <property type="entry name" value="HAT_RTT109-like"/>
</dbReference>
<evidence type="ECO:0000313" key="11">
    <source>
        <dbReference type="EMBL" id="KAK5162921.1"/>
    </source>
</evidence>
<evidence type="ECO:0000256" key="4">
    <source>
        <dbReference type="ARBA" id="ARBA00022763"/>
    </source>
</evidence>
<evidence type="ECO:0000256" key="3">
    <source>
        <dbReference type="ARBA" id="ARBA00022679"/>
    </source>
</evidence>
<organism evidence="11 12">
    <name type="scientific">Saxophila tyrrhenica</name>
    <dbReference type="NCBI Taxonomy" id="1690608"/>
    <lineage>
        <taxon>Eukaryota</taxon>
        <taxon>Fungi</taxon>
        <taxon>Dikarya</taxon>
        <taxon>Ascomycota</taxon>
        <taxon>Pezizomycotina</taxon>
        <taxon>Dothideomycetes</taxon>
        <taxon>Dothideomycetidae</taxon>
        <taxon>Mycosphaerellales</taxon>
        <taxon>Extremaceae</taxon>
        <taxon>Saxophila</taxon>
    </lineage>
</organism>
<dbReference type="InterPro" id="IPR016849">
    <property type="entry name" value="Rtt109"/>
</dbReference>
<gene>
    <name evidence="11" type="ORF">LTR77_011082</name>
</gene>
<dbReference type="AlphaFoldDB" id="A0AAV9NTT7"/>
<evidence type="ECO:0000256" key="1">
    <source>
        <dbReference type="ARBA" id="ARBA00004123"/>
    </source>
</evidence>
<keyword evidence="6" id="KW-0805">Transcription regulation</keyword>
<keyword evidence="5" id="KW-0007">Acetylation</keyword>
<keyword evidence="4" id="KW-0227">DNA damage</keyword>
<feature type="region of interest" description="Disordered" evidence="10">
    <location>
        <begin position="242"/>
        <end position="262"/>
    </location>
</feature>
<dbReference type="GO" id="GO:0006355">
    <property type="term" value="P:regulation of DNA-templated transcription"/>
    <property type="evidence" value="ECO:0007669"/>
    <property type="project" value="InterPro"/>
</dbReference>
<evidence type="ECO:0000256" key="6">
    <source>
        <dbReference type="ARBA" id="ARBA00023015"/>
    </source>
</evidence>
<evidence type="ECO:0000313" key="12">
    <source>
        <dbReference type="Proteomes" id="UP001337655"/>
    </source>
</evidence>
<comment type="caution">
    <text evidence="11">The sequence shown here is derived from an EMBL/GenBank/DDBJ whole genome shotgun (WGS) entry which is preliminary data.</text>
</comment>
<keyword evidence="12" id="KW-1185">Reference proteome</keyword>
<name>A0AAV9NTT7_9PEZI</name>
<evidence type="ECO:0000256" key="8">
    <source>
        <dbReference type="ARBA" id="ARBA00023242"/>
    </source>
</evidence>
<accession>A0AAV9NTT7</accession>
<evidence type="ECO:0000256" key="10">
    <source>
        <dbReference type="SAM" id="MobiDB-lite"/>
    </source>
</evidence>
<dbReference type="InterPro" id="IPR013178">
    <property type="entry name" value="Histone_AcTrfase_Rtt109/CBP"/>
</dbReference>
<evidence type="ECO:0000256" key="2">
    <source>
        <dbReference type="ARBA" id="ARBA00013184"/>
    </source>
</evidence>
<comment type="catalytic activity">
    <reaction evidence="9">
        <text>L-lysyl-[histone] + acetyl-CoA = N(6)-acetyl-L-lysyl-[histone] + CoA + H(+)</text>
        <dbReference type="Rhea" id="RHEA:21992"/>
        <dbReference type="Rhea" id="RHEA-COMP:9845"/>
        <dbReference type="Rhea" id="RHEA-COMP:11338"/>
        <dbReference type="ChEBI" id="CHEBI:15378"/>
        <dbReference type="ChEBI" id="CHEBI:29969"/>
        <dbReference type="ChEBI" id="CHEBI:57287"/>
        <dbReference type="ChEBI" id="CHEBI:57288"/>
        <dbReference type="ChEBI" id="CHEBI:61930"/>
        <dbReference type="EC" id="2.3.1.48"/>
    </reaction>
    <physiologicalReaction direction="left-to-right" evidence="9">
        <dbReference type="Rhea" id="RHEA:21993"/>
    </physiologicalReaction>
</comment>
<keyword evidence="7" id="KW-0804">Transcription</keyword>
<evidence type="ECO:0000256" key="9">
    <source>
        <dbReference type="ARBA" id="ARBA00048940"/>
    </source>
</evidence>
<dbReference type="PANTHER" id="PTHR31571:SF2">
    <property type="entry name" value="HISTONE ACETYLTRANSFERASE RTT109"/>
    <property type="match status" value="1"/>
</dbReference>
<evidence type="ECO:0000256" key="7">
    <source>
        <dbReference type="ARBA" id="ARBA00023163"/>
    </source>
</evidence>
<feature type="compositionally biased region" description="Polar residues" evidence="10">
    <location>
        <begin position="312"/>
        <end position="323"/>
    </location>
</feature>
<proteinExistence type="predicted"/>
<feature type="region of interest" description="Disordered" evidence="10">
    <location>
        <begin position="182"/>
        <end position="203"/>
    </location>
</feature>
<dbReference type="Proteomes" id="UP001337655">
    <property type="component" value="Unassembled WGS sequence"/>
</dbReference>
<dbReference type="EC" id="2.3.1.48" evidence="2"/>
<protein>
    <recommendedName>
        <fullName evidence="2">histone acetyltransferase</fullName>
        <ecNumber evidence="2">2.3.1.48</ecNumber>
    </recommendedName>
</protein>
<dbReference type="GeneID" id="89932402"/>
<dbReference type="Pfam" id="PF08214">
    <property type="entry name" value="HAT_KAT11"/>
    <property type="match status" value="1"/>
</dbReference>
<dbReference type="GO" id="GO:0005634">
    <property type="term" value="C:nucleus"/>
    <property type="evidence" value="ECO:0007669"/>
    <property type="project" value="UniProtKB-SubCell"/>
</dbReference>
<feature type="region of interest" description="Disordered" evidence="10">
    <location>
        <begin position="312"/>
        <end position="363"/>
    </location>
</feature>
<comment type="subcellular location">
    <subcellularLocation>
        <location evidence="1">Nucleus</location>
    </subcellularLocation>
</comment>
<dbReference type="SMART" id="SM01250">
    <property type="entry name" value="KAT11"/>
    <property type="match status" value="1"/>
</dbReference>